<feature type="region of interest" description="Disordered" evidence="1">
    <location>
        <begin position="337"/>
        <end position="385"/>
    </location>
</feature>
<evidence type="ECO:0000259" key="3">
    <source>
        <dbReference type="Pfam" id="PF20684"/>
    </source>
</evidence>
<proteinExistence type="predicted"/>
<keyword evidence="2" id="KW-0472">Membrane</keyword>
<organism evidence="4 5">
    <name type="scientific">Aspergillus nanangensis</name>
    <dbReference type="NCBI Taxonomy" id="2582783"/>
    <lineage>
        <taxon>Eukaryota</taxon>
        <taxon>Fungi</taxon>
        <taxon>Dikarya</taxon>
        <taxon>Ascomycota</taxon>
        <taxon>Pezizomycotina</taxon>
        <taxon>Eurotiomycetes</taxon>
        <taxon>Eurotiomycetidae</taxon>
        <taxon>Eurotiales</taxon>
        <taxon>Aspergillaceae</taxon>
        <taxon>Aspergillus</taxon>
        <taxon>Aspergillus subgen. Circumdati</taxon>
    </lineage>
</organism>
<keyword evidence="2" id="KW-0812">Transmembrane</keyword>
<keyword evidence="2" id="KW-1133">Transmembrane helix</keyword>
<feature type="domain" description="Rhodopsin" evidence="3">
    <location>
        <begin position="56"/>
        <end position="270"/>
    </location>
</feature>
<comment type="caution">
    <text evidence="4">The sequence shown here is derived from an EMBL/GenBank/DDBJ whole genome shotgun (WGS) entry which is preliminary data.</text>
</comment>
<dbReference type="PANTHER" id="PTHR38794:SF3">
    <property type="entry name" value="INTEGRAL MEMBRANE PROTEIN"/>
    <property type="match status" value="1"/>
</dbReference>
<dbReference type="EMBL" id="VCAU01000001">
    <property type="protein sequence ID" value="KAF9895272.1"/>
    <property type="molecule type" value="Genomic_DNA"/>
</dbReference>
<reference evidence="4" key="1">
    <citation type="journal article" date="2019" name="Beilstein J. Org. Chem.">
        <title>Nanangenines: drimane sesquiterpenoids as the dominant metabolite cohort of a novel Australian fungus, Aspergillus nanangensis.</title>
        <authorList>
            <person name="Lacey H.J."/>
            <person name="Gilchrist C.L.M."/>
            <person name="Crombie A."/>
            <person name="Kalaitzis J.A."/>
            <person name="Vuong D."/>
            <person name="Rutledge P.J."/>
            <person name="Turner P."/>
            <person name="Pitt J.I."/>
            <person name="Lacey E."/>
            <person name="Chooi Y.H."/>
            <person name="Piggott A.M."/>
        </authorList>
    </citation>
    <scope>NUCLEOTIDE SEQUENCE</scope>
    <source>
        <strain evidence="4">MST-FP2251</strain>
    </source>
</reference>
<name>A0AAD4GZP5_ASPNN</name>
<sequence length="385" mass="41989">MSTPETPFQVLSDDNQGALITLVSVAFLITAIVFVAAKIGSVLYFKQRRTTVNTPIWIALVLSILQVVLMQKAVDHGLGRHIETLKATDVHTASKYIYAAQLIQVLVLSLSKLSTTLLVWKLTPIKGLRRACAITIGLIVAWTLLGLFGLAFQCQLPEPWLYTPDRCAGQGAIWYPVAVLNILTEGIVIAIPFFMMRNVQMASKKRVKILSSFSARACVAGLAIAHLALLPSFLKSTDPTWDFIFVAVCGQAMMCVTVTIACMPTLYHIFAGLNSGLITTRLPDEVELREPKGSAYIYPATGSGSRPGEKKRGSFYADMARFGNIGSSVVTDITTSRYKNAESGRRSSTSESTGSTRHLTQETNQDGVLKTVDITVQVEDGNPRR</sequence>
<protein>
    <recommendedName>
        <fullName evidence="3">Rhodopsin domain-containing protein</fullName>
    </recommendedName>
</protein>
<dbReference type="InterPro" id="IPR049326">
    <property type="entry name" value="Rhodopsin_dom_fungi"/>
</dbReference>
<feature type="transmembrane region" description="Helical" evidence="2">
    <location>
        <begin position="96"/>
        <end position="120"/>
    </location>
</feature>
<gene>
    <name evidence="4" type="ORF">FE257_000175</name>
</gene>
<dbReference type="Proteomes" id="UP001194746">
    <property type="component" value="Unassembled WGS sequence"/>
</dbReference>
<accession>A0AAD4GZP5</accession>
<evidence type="ECO:0000313" key="4">
    <source>
        <dbReference type="EMBL" id="KAF9895272.1"/>
    </source>
</evidence>
<reference evidence="4" key="2">
    <citation type="submission" date="2020-02" db="EMBL/GenBank/DDBJ databases">
        <authorList>
            <person name="Gilchrist C.L.M."/>
            <person name="Chooi Y.-H."/>
        </authorList>
    </citation>
    <scope>NUCLEOTIDE SEQUENCE</scope>
    <source>
        <strain evidence="4">MST-FP2251</strain>
    </source>
</reference>
<feature type="transmembrane region" description="Helical" evidence="2">
    <location>
        <begin position="56"/>
        <end position="74"/>
    </location>
</feature>
<evidence type="ECO:0000313" key="5">
    <source>
        <dbReference type="Proteomes" id="UP001194746"/>
    </source>
</evidence>
<evidence type="ECO:0000256" key="1">
    <source>
        <dbReference type="SAM" id="MobiDB-lite"/>
    </source>
</evidence>
<dbReference type="PANTHER" id="PTHR38794">
    <property type="entry name" value="INTEGRAL MEMBRANE PROTEIN"/>
    <property type="match status" value="1"/>
</dbReference>
<dbReference type="Pfam" id="PF20684">
    <property type="entry name" value="Fung_rhodopsin"/>
    <property type="match status" value="1"/>
</dbReference>
<feature type="transmembrane region" description="Helical" evidence="2">
    <location>
        <begin position="207"/>
        <end position="231"/>
    </location>
</feature>
<feature type="transmembrane region" description="Helical" evidence="2">
    <location>
        <begin position="172"/>
        <end position="195"/>
    </location>
</feature>
<feature type="transmembrane region" description="Helical" evidence="2">
    <location>
        <begin position="20"/>
        <end position="44"/>
    </location>
</feature>
<keyword evidence="5" id="KW-1185">Reference proteome</keyword>
<dbReference type="AlphaFoldDB" id="A0AAD4GZP5"/>
<feature type="transmembrane region" description="Helical" evidence="2">
    <location>
        <begin position="132"/>
        <end position="152"/>
    </location>
</feature>
<feature type="compositionally biased region" description="Low complexity" evidence="1">
    <location>
        <begin position="346"/>
        <end position="357"/>
    </location>
</feature>
<evidence type="ECO:0000256" key="2">
    <source>
        <dbReference type="SAM" id="Phobius"/>
    </source>
</evidence>
<feature type="transmembrane region" description="Helical" evidence="2">
    <location>
        <begin position="243"/>
        <end position="267"/>
    </location>
</feature>